<keyword evidence="1" id="KW-0732">Signal</keyword>
<evidence type="ECO:0000313" key="2">
    <source>
        <dbReference type="EMBL" id="PFX24267.1"/>
    </source>
</evidence>
<dbReference type="OrthoDB" id="5945970at2759"/>
<keyword evidence="3" id="KW-1185">Reference proteome</keyword>
<dbReference type="EMBL" id="LSMT01000181">
    <property type="protein sequence ID" value="PFX24267.1"/>
    <property type="molecule type" value="Genomic_DNA"/>
</dbReference>
<feature type="signal peptide" evidence="1">
    <location>
        <begin position="1"/>
        <end position="25"/>
    </location>
</feature>
<reference evidence="3" key="1">
    <citation type="journal article" date="2017" name="bioRxiv">
        <title>Comparative analysis of the genomes of Stylophora pistillata and Acropora digitifera provides evidence for extensive differences between species of corals.</title>
        <authorList>
            <person name="Voolstra C.R."/>
            <person name="Li Y."/>
            <person name="Liew Y.J."/>
            <person name="Baumgarten S."/>
            <person name="Zoccola D."/>
            <person name="Flot J.-F."/>
            <person name="Tambutte S."/>
            <person name="Allemand D."/>
            <person name="Aranda M."/>
        </authorList>
    </citation>
    <scope>NUCLEOTIDE SEQUENCE [LARGE SCALE GENOMIC DNA]</scope>
</reference>
<accession>A0A2B4S6Q8</accession>
<name>A0A2B4S6Q8_STYPI</name>
<feature type="chain" id="PRO_5012721876" evidence="1">
    <location>
        <begin position="26"/>
        <end position="285"/>
    </location>
</feature>
<evidence type="ECO:0000313" key="3">
    <source>
        <dbReference type="Proteomes" id="UP000225706"/>
    </source>
</evidence>
<proteinExistence type="predicted"/>
<protein>
    <submittedName>
        <fullName evidence="2">Uncharacterized protein</fullName>
    </submittedName>
</protein>
<gene>
    <name evidence="2" type="ORF">AWC38_SpisGene11126</name>
</gene>
<dbReference type="AlphaFoldDB" id="A0A2B4S6Q8"/>
<evidence type="ECO:0000256" key="1">
    <source>
        <dbReference type="SAM" id="SignalP"/>
    </source>
</evidence>
<sequence length="285" mass="32551">MNCPTLSPILLFTILCIGGISDCTAVDKGLLFKSFSADHAEGCYIHNKTLGVCFDIQEGFMKLLKANGDEMVLYMDLGPEMFYYHILDQGFIGHGPSFVHVPANIPRSPDALREFLRRSSQNDMKQEDVTRNHYLEAMNELHYVPETHLLKRLSAALGDNSTRLEILQPFHSLCFNLLKASDVEITPELRAAHSMKEAYADYGQERQNRGCTRPQKNNCRGMCGKGCWCWSWFCGDCCWHRGCYEHDLCCKKKPYSSYCLAPIGLTCSGFRYYKKCTKSSSWWKK</sequence>
<organism evidence="2 3">
    <name type="scientific">Stylophora pistillata</name>
    <name type="common">Smooth cauliflower coral</name>
    <dbReference type="NCBI Taxonomy" id="50429"/>
    <lineage>
        <taxon>Eukaryota</taxon>
        <taxon>Metazoa</taxon>
        <taxon>Cnidaria</taxon>
        <taxon>Anthozoa</taxon>
        <taxon>Hexacorallia</taxon>
        <taxon>Scleractinia</taxon>
        <taxon>Astrocoeniina</taxon>
        <taxon>Pocilloporidae</taxon>
        <taxon>Stylophora</taxon>
    </lineage>
</organism>
<comment type="caution">
    <text evidence="2">The sequence shown here is derived from an EMBL/GenBank/DDBJ whole genome shotgun (WGS) entry which is preliminary data.</text>
</comment>
<dbReference type="Proteomes" id="UP000225706">
    <property type="component" value="Unassembled WGS sequence"/>
</dbReference>